<evidence type="ECO:0000256" key="3">
    <source>
        <dbReference type="ARBA" id="ARBA00022692"/>
    </source>
</evidence>
<evidence type="ECO:0000256" key="6">
    <source>
        <dbReference type="RuleBase" id="RU280813"/>
    </source>
</evidence>
<keyword evidence="5 6" id="KW-0472">Membrane</keyword>
<evidence type="ECO:0000313" key="7">
    <source>
        <dbReference type="EMBL" id="CAI5451394.1"/>
    </source>
</evidence>
<dbReference type="PANTHER" id="PTHR31627:SF43">
    <property type="entry name" value="SERPENTINE RECEPTOR CLASS GAMMA-15"/>
    <property type="match status" value="1"/>
</dbReference>
<feature type="transmembrane region" description="Helical" evidence="6">
    <location>
        <begin position="26"/>
        <end position="47"/>
    </location>
</feature>
<dbReference type="Pfam" id="PF02118">
    <property type="entry name" value="Srg"/>
    <property type="match status" value="1"/>
</dbReference>
<feature type="transmembrane region" description="Helical" evidence="6">
    <location>
        <begin position="236"/>
        <end position="258"/>
    </location>
</feature>
<evidence type="ECO:0000256" key="5">
    <source>
        <dbReference type="ARBA" id="ARBA00023136"/>
    </source>
</evidence>
<accession>A0A9P1IW97</accession>
<gene>
    <name evidence="7" type="ORF">CAMP_LOCUS14031</name>
</gene>
<evidence type="ECO:0000256" key="2">
    <source>
        <dbReference type="ARBA" id="ARBA00005692"/>
    </source>
</evidence>
<dbReference type="GO" id="GO:0007606">
    <property type="term" value="P:sensory perception of chemical stimulus"/>
    <property type="evidence" value="ECO:0007669"/>
    <property type="project" value="UniProtKB-UniRule"/>
</dbReference>
<name>A0A9P1IW97_9PELO</name>
<feature type="transmembrane region" description="Helical" evidence="6">
    <location>
        <begin position="270"/>
        <end position="293"/>
    </location>
</feature>
<dbReference type="OrthoDB" id="5815621at2759"/>
<evidence type="ECO:0000313" key="8">
    <source>
        <dbReference type="Proteomes" id="UP001152747"/>
    </source>
</evidence>
<comment type="similarity">
    <text evidence="2 6">Belongs to the nematode receptor-like protein srg family.</text>
</comment>
<protein>
    <recommendedName>
        <fullName evidence="6">Serpentine receptor class gamma</fullName>
    </recommendedName>
</protein>
<keyword evidence="4 6" id="KW-1133">Transmembrane helix</keyword>
<dbReference type="EMBL" id="CANHGI010000005">
    <property type="protein sequence ID" value="CAI5451394.1"/>
    <property type="molecule type" value="Genomic_DNA"/>
</dbReference>
<feature type="transmembrane region" description="Helical" evidence="6">
    <location>
        <begin position="150"/>
        <end position="174"/>
    </location>
</feature>
<dbReference type="PRINTS" id="PR00698">
    <property type="entry name" value="TMPROTEINSRG"/>
</dbReference>
<dbReference type="GO" id="GO:0016020">
    <property type="term" value="C:membrane"/>
    <property type="evidence" value="ECO:0007669"/>
    <property type="project" value="UniProtKB-SubCell"/>
</dbReference>
<organism evidence="7 8">
    <name type="scientific">Caenorhabditis angaria</name>
    <dbReference type="NCBI Taxonomy" id="860376"/>
    <lineage>
        <taxon>Eukaryota</taxon>
        <taxon>Metazoa</taxon>
        <taxon>Ecdysozoa</taxon>
        <taxon>Nematoda</taxon>
        <taxon>Chromadorea</taxon>
        <taxon>Rhabditida</taxon>
        <taxon>Rhabditina</taxon>
        <taxon>Rhabditomorpha</taxon>
        <taxon>Rhabditoidea</taxon>
        <taxon>Rhabditidae</taxon>
        <taxon>Peloderinae</taxon>
        <taxon>Caenorhabditis</taxon>
    </lineage>
</organism>
<dbReference type="AlphaFoldDB" id="A0A9P1IW97"/>
<dbReference type="GO" id="GO:0004888">
    <property type="term" value="F:transmembrane signaling receptor activity"/>
    <property type="evidence" value="ECO:0007669"/>
    <property type="project" value="InterPro"/>
</dbReference>
<comment type="subcellular location">
    <subcellularLocation>
        <location evidence="1">Membrane</location>
        <topology evidence="1">Multi-pass membrane protein</topology>
    </subcellularLocation>
</comment>
<keyword evidence="3 6" id="KW-0812">Transmembrane</keyword>
<keyword evidence="8" id="KW-1185">Reference proteome</keyword>
<dbReference type="InterPro" id="IPR000609">
    <property type="entry name" value="7TM_GPCR_serpentine_rcpt_Srg"/>
</dbReference>
<feature type="transmembrane region" description="Helical" evidence="6">
    <location>
        <begin position="194"/>
        <end position="215"/>
    </location>
</feature>
<dbReference type="Proteomes" id="UP001152747">
    <property type="component" value="Unassembled WGS sequence"/>
</dbReference>
<sequence>MDGADINQSGSCSVPDVSETSKLIKMIIQLSYILPLTYIYIKFLVTVSRKNSIYSDTFFTLYIVDGVSSIGYIIVEFSIIRMMNFFTSYCEWIISIFCVPTYLLTPYFYLYLFFQFMKIISTVTLCANRFTSVFRPVAHNYIWKTYLRHIIITQIIVSALFSTPTLTGPAYASIYQNQPYINYVHNIPYFRTTVFRLIIMIPSLIFIIVSNIIIISKLSKISSNMRKLETSMVSSTIFISFGFILVLMLSVIILVISIDFANQHPGFFEVFALFNQIANDFYMISGPVVLLILDENIRKSILRCSLKPRRGSITQVHTITG</sequence>
<evidence type="ECO:0000256" key="4">
    <source>
        <dbReference type="ARBA" id="ARBA00022989"/>
    </source>
</evidence>
<dbReference type="PANTHER" id="PTHR31627">
    <property type="entry name" value="SERPENTINE RECEPTOR CLASS GAMMA-RELATED"/>
    <property type="match status" value="1"/>
</dbReference>
<comment type="caution">
    <text evidence="7">The sequence shown here is derived from an EMBL/GenBank/DDBJ whole genome shotgun (WGS) entry which is preliminary data.</text>
</comment>
<feature type="transmembrane region" description="Helical" evidence="6">
    <location>
        <begin position="59"/>
        <end position="80"/>
    </location>
</feature>
<dbReference type="InterPro" id="IPR051119">
    <property type="entry name" value="Nematode_SR-like"/>
</dbReference>
<feature type="transmembrane region" description="Helical" evidence="6">
    <location>
        <begin position="92"/>
        <end position="114"/>
    </location>
</feature>
<dbReference type="Gene3D" id="1.20.1070.10">
    <property type="entry name" value="Rhodopsin 7-helix transmembrane proteins"/>
    <property type="match status" value="1"/>
</dbReference>
<proteinExistence type="inferred from homology"/>
<dbReference type="SUPFAM" id="SSF81321">
    <property type="entry name" value="Family A G protein-coupled receptor-like"/>
    <property type="match status" value="1"/>
</dbReference>
<evidence type="ECO:0000256" key="1">
    <source>
        <dbReference type="ARBA" id="ARBA00004141"/>
    </source>
</evidence>
<reference evidence="7" key="1">
    <citation type="submission" date="2022-11" db="EMBL/GenBank/DDBJ databases">
        <authorList>
            <person name="Kikuchi T."/>
        </authorList>
    </citation>
    <scope>NUCLEOTIDE SEQUENCE</scope>
    <source>
        <strain evidence="7">PS1010</strain>
    </source>
</reference>